<dbReference type="PANTHER" id="PTHR11851:SF227">
    <property type="entry name" value="PROCESSING PEPTIDASE ALPHA SUBUNIT, PUTATIVE-RELATED"/>
    <property type="match status" value="1"/>
</dbReference>
<dbReference type="OMA" id="RRDMWEK"/>
<evidence type="ECO:0000259" key="1">
    <source>
        <dbReference type="Pfam" id="PF00675"/>
    </source>
</evidence>
<dbReference type="InterPro" id="IPR050361">
    <property type="entry name" value="MPP/UQCRC_Complex"/>
</dbReference>
<evidence type="ECO:0000313" key="2">
    <source>
        <dbReference type="EMBL" id="CUG07585.1"/>
    </source>
</evidence>
<gene>
    <name evidence="2" type="ORF">BSAL_73845</name>
</gene>
<dbReference type="InterPro" id="IPR011765">
    <property type="entry name" value="Pept_M16_N"/>
</dbReference>
<dbReference type="GO" id="GO:0005739">
    <property type="term" value="C:mitochondrion"/>
    <property type="evidence" value="ECO:0007669"/>
    <property type="project" value="TreeGrafter"/>
</dbReference>
<name>A0A0S4IY11_BODSA</name>
<feature type="domain" description="Peptidase M16 N-terminal" evidence="1">
    <location>
        <begin position="74"/>
        <end position="216"/>
    </location>
</feature>
<dbReference type="AlphaFoldDB" id="A0A0S4IY11"/>
<dbReference type="EMBL" id="CYKH01000631">
    <property type="protein sequence ID" value="CUG07585.1"/>
    <property type="molecule type" value="Genomic_DNA"/>
</dbReference>
<proteinExistence type="predicted"/>
<keyword evidence="3" id="KW-1185">Reference proteome</keyword>
<reference evidence="3" key="1">
    <citation type="submission" date="2015-09" db="EMBL/GenBank/DDBJ databases">
        <authorList>
            <consortium name="Pathogen Informatics"/>
        </authorList>
    </citation>
    <scope>NUCLEOTIDE SEQUENCE [LARGE SCALE GENOMIC DNA]</scope>
    <source>
        <strain evidence="3">Lake Konstanz</strain>
    </source>
</reference>
<dbReference type="OrthoDB" id="277191at2759"/>
<dbReference type="SUPFAM" id="SSF63411">
    <property type="entry name" value="LuxS/MPP-like metallohydrolase"/>
    <property type="match status" value="2"/>
</dbReference>
<evidence type="ECO:0000313" key="3">
    <source>
        <dbReference type="Proteomes" id="UP000051952"/>
    </source>
</evidence>
<dbReference type="Pfam" id="PF00675">
    <property type="entry name" value="Peptidase_M16"/>
    <property type="match status" value="1"/>
</dbReference>
<dbReference type="InterPro" id="IPR011249">
    <property type="entry name" value="Metalloenz_LuxS/M16"/>
</dbReference>
<accession>A0A0S4IY11</accession>
<dbReference type="PANTHER" id="PTHR11851">
    <property type="entry name" value="METALLOPROTEASE"/>
    <property type="match status" value="1"/>
</dbReference>
<sequence>MYNVAKFCPTFTGCFVSLILKKMMRASRPNAIAQYKFGQPALSKSFGPLPREKKVAVDGGVKKTTLANGATIVSHDKDGGHSALGFYINAGPKSDPLAIPGLSYVMRFALLTSNFDNSLFQIDRAMRSNGYAYGHGEIRKKFLALKAEGRRDLWQAPFQQLATCVAAPRFAEPDIERFRDTMDNQRSEQRWQVPREYSVDQLETVAFFKEPLGSPRHVPAYSNDKASSVALMDHYASLITPANVTIAAVNINHEELVAAYETQAFPHSASAPHHANATKVTVSDKDEAAQFHAGRMFTEYENRAKEMGTRPDMEDDVAAAVGWLANGRDSSIASYAASVVYAELLSASLKVGASFNSQTTQGLRSFYRPYSSTGLVGFTAYGAPSAIPQLLRDGAAKIAAQLDESAINGAKARAVVRIQNENLEVARDYADFLGTSANSAEEIFSAIQNVSAADVKRAADLARSAKPAVFATGKTLDFPSYDALKL</sequence>
<dbReference type="GO" id="GO:0046872">
    <property type="term" value="F:metal ion binding"/>
    <property type="evidence" value="ECO:0007669"/>
    <property type="project" value="InterPro"/>
</dbReference>
<dbReference type="Proteomes" id="UP000051952">
    <property type="component" value="Unassembled WGS sequence"/>
</dbReference>
<organism evidence="2 3">
    <name type="scientific">Bodo saltans</name>
    <name type="common">Flagellated protozoan</name>
    <dbReference type="NCBI Taxonomy" id="75058"/>
    <lineage>
        <taxon>Eukaryota</taxon>
        <taxon>Discoba</taxon>
        <taxon>Euglenozoa</taxon>
        <taxon>Kinetoplastea</taxon>
        <taxon>Metakinetoplastina</taxon>
        <taxon>Eubodonida</taxon>
        <taxon>Bodonidae</taxon>
        <taxon>Bodo</taxon>
    </lineage>
</organism>
<protein>
    <submittedName>
        <fullName evidence="2">Mitochondrial processing peptidase alpha subunit, putative</fullName>
    </submittedName>
</protein>
<dbReference type="Gene3D" id="3.30.830.10">
    <property type="entry name" value="Metalloenzyme, LuxS/M16 peptidase-like"/>
    <property type="match status" value="2"/>
</dbReference>
<dbReference type="VEuPathDB" id="TriTrypDB:BSAL_73845"/>